<feature type="transmembrane region" description="Helical" evidence="5">
    <location>
        <begin position="159"/>
        <end position="179"/>
    </location>
</feature>
<keyword evidence="8" id="KW-1185">Reference proteome</keyword>
<feature type="transmembrane region" description="Helical" evidence="5">
    <location>
        <begin position="280"/>
        <end position="298"/>
    </location>
</feature>
<feature type="transmembrane region" description="Helical" evidence="5">
    <location>
        <begin position="401"/>
        <end position="421"/>
    </location>
</feature>
<feature type="transmembrane region" description="Helical" evidence="5">
    <location>
        <begin position="28"/>
        <end position="51"/>
    </location>
</feature>
<evidence type="ECO:0000256" key="4">
    <source>
        <dbReference type="ARBA" id="ARBA00023136"/>
    </source>
</evidence>
<comment type="caution">
    <text evidence="7">The sequence shown here is derived from an EMBL/GenBank/DDBJ whole genome shotgun (WGS) entry which is preliminary data.</text>
</comment>
<feature type="transmembrane region" description="Helical" evidence="5">
    <location>
        <begin position="373"/>
        <end position="395"/>
    </location>
</feature>
<evidence type="ECO:0000256" key="3">
    <source>
        <dbReference type="ARBA" id="ARBA00022989"/>
    </source>
</evidence>
<feature type="transmembrane region" description="Helical" evidence="5">
    <location>
        <begin position="127"/>
        <end position="147"/>
    </location>
</feature>
<dbReference type="PANTHER" id="PTHR23528">
    <property type="match status" value="1"/>
</dbReference>
<name>A0ABT4CJJ8_9ACTN</name>
<feature type="transmembrane region" description="Helical" evidence="5">
    <location>
        <begin position="63"/>
        <end position="81"/>
    </location>
</feature>
<feature type="transmembrane region" description="Helical" evidence="5">
    <location>
        <begin position="240"/>
        <end position="260"/>
    </location>
</feature>
<keyword evidence="4 5" id="KW-0472">Membrane</keyword>
<reference evidence="7" key="1">
    <citation type="submission" date="2022-08" db="EMBL/GenBank/DDBJ databases">
        <title>Genome sequencing of Nocardioides sp. STR2.</title>
        <authorList>
            <person name="So Y."/>
        </authorList>
    </citation>
    <scope>NUCLEOTIDE SEQUENCE</scope>
    <source>
        <strain evidence="7">STR2</strain>
    </source>
</reference>
<dbReference type="PANTHER" id="PTHR23528:SF1">
    <property type="entry name" value="MAJOR FACILITATOR SUPERFAMILY (MFS) PROFILE DOMAIN-CONTAINING PROTEIN"/>
    <property type="match status" value="1"/>
</dbReference>
<feature type="transmembrane region" description="Helical" evidence="5">
    <location>
        <begin position="185"/>
        <end position="206"/>
    </location>
</feature>
<dbReference type="PROSITE" id="PS50850">
    <property type="entry name" value="MFS"/>
    <property type="match status" value="1"/>
</dbReference>
<feature type="transmembrane region" description="Helical" evidence="5">
    <location>
        <begin position="102"/>
        <end position="121"/>
    </location>
</feature>
<dbReference type="RefSeq" id="WP_268113613.1">
    <property type="nucleotide sequence ID" value="NZ_JAPPUX010000006.1"/>
</dbReference>
<feature type="transmembrane region" description="Helical" evidence="5">
    <location>
        <begin position="310"/>
        <end position="329"/>
    </location>
</feature>
<evidence type="ECO:0000259" key="6">
    <source>
        <dbReference type="PROSITE" id="PS50850"/>
    </source>
</evidence>
<comment type="subcellular location">
    <subcellularLocation>
        <location evidence="1">Cell membrane</location>
        <topology evidence="1">Multi-pass membrane protein</topology>
    </subcellularLocation>
</comment>
<gene>
    <name evidence="7" type="ORF">NYO98_20005</name>
</gene>
<dbReference type="Gene3D" id="1.20.1250.20">
    <property type="entry name" value="MFS general substrate transporter like domains"/>
    <property type="match status" value="2"/>
</dbReference>
<dbReference type="InterPro" id="IPR005829">
    <property type="entry name" value="Sugar_transporter_CS"/>
</dbReference>
<evidence type="ECO:0000313" key="7">
    <source>
        <dbReference type="EMBL" id="MCY4728576.1"/>
    </source>
</evidence>
<evidence type="ECO:0000256" key="1">
    <source>
        <dbReference type="ARBA" id="ARBA00004651"/>
    </source>
</evidence>
<evidence type="ECO:0000256" key="5">
    <source>
        <dbReference type="SAM" id="Phobius"/>
    </source>
</evidence>
<protein>
    <submittedName>
        <fullName evidence="7">MFS transporter</fullName>
    </submittedName>
</protein>
<feature type="domain" description="Major facilitator superfamily (MFS) profile" evidence="6">
    <location>
        <begin position="22"/>
        <end position="425"/>
    </location>
</feature>
<sequence length="425" mass="43911">MPGPAHRDDGRALGTDPVPPSRVGWSFIALYALSYTGGSLLFLAPLLVSLALKVRDLVGADAAPGNLALVAGTGSLLSIIANPLFGRLSDRTTSRWGMRRPWMVTGVAVGAVGTMVIATAPDVGTVLLGWCLCQVFFNATLAAQTAVLADQVPTDQRGVVAGVLGLAVPIASVTGTYLVQLFDHSTVLMFAVPCAVGGVAVLLFAWRLTDRRLDGTGKPPWSLRELAATFYVSPRSNADFAWAFLSRFLLVTAYAFLVTFQTFFLLEQIGSAEDAVPRQVYLGTVAQSVALVIVAPVAGRISDRVGRRKVFVTAAAIVYAGALFVIAASTSVNGYLVGMAIGGVGFGMYMAVDLALVVDVLADPLTAAKDLGVLNIAGALPFALAPTMAPAILALGGGSYAVLYAVAGACALGGALAVAPIKNVR</sequence>
<dbReference type="PROSITE" id="PS00216">
    <property type="entry name" value="SUGAR_TRANSPORT_1"/>
    <property type="match status" value="1"/>
</dbReference>
<dbReference type="Pfam" id="PF07690">
    <property type="entry name" value="MFS_1"/>
    <property type="match status" value="2"/>
</dbReference>
<feature type="transmembrane region" description="Helical" evidence="5">
    <location>
        <begin position="335"/>
        <end position="361"/>
    </location>
</feature>
<evidence type="ECO:0000256" key="2">
    <source>
        <dbReference type="ARBA" id="ARBA00022692"/>
    </source>
</evidence>
<dbReference type="SUPFAM" id="SSF103473">
    <property type="entry name" value="MFS general substrate transporter"/>
    <property type="match status" value="1"/>
</dbReference>
<dbReference type="InterPro" id="IPR011701">
    <property type="entry name" value="MFS"/>
</dbReference>
<dbReference type="InterPro" id="IPR036259">
    <property type="entry name" value="MFS_trans_sf"/>
</dbReference>
<keyword evidence="2 5" id="KW-0812">Transmembrane</keyword>
<dbReference type="InterPro" id="IPR020846">
    <property type="entry name" value="MFS_dom"/>
</dbReference>
<organism evidence="7 8">
    <name type="scientific">Nocardioides pini</name>
    <dbReference type="NCBI Taxonomy" id="2975053"/>
    <lineage>
        <taxon>Bacteria</taxon>
        <taxon>Bacillati</taxon>
        <taxon>Actinomycetota</taxon>
        <taxon>Actinomycetes</taxon>
        <taxon>Propionibacteriales</taxon>
        <taxon>Nocardioidaceae</taxon>
        <taxon>Nocardioides</taxon>
    </lineage>
</organism>
<accession>A0ABT4CJJ8</accession>
<keyword evidence="3 5" id="KW-1133">Transmembrane helix</keyword>
<proteinExistence type="predicted"/>
<dbReference type="EMBL" id="JAPPUX010000006">
    <property type="protein sequence ID" value="MCY4728576.1"/>
    <property type="molecule type" value="Genomic_DNA"/>
</dbReference>
<evidence type="ECO:0000313" key="8">
    <source>
        <dbReference type="Proteomes" id="UP001074726"/>
    </source>
</evidence>
<dbReference type="Proteomes" id="UP001074726">
    <property type="component" value="Unassembled WGS sequence"/>
</dbReference>